<dbReference type="Proteomes" id="UP000198406">
    <property type="component" value="Unassembled WGS sequence"/>
</dbReference>
<dbReference type="InterPro" id="IPR035901">
    <property type="entry name" value="GIY-YIG_endonuc_sf"/>
</dbReference>
<dbReference type="EMBL" id="BDSP01000285">
    <property type="protein sequence ID" value="GAX29029.1"/>
    <property type="molecule type" value="Genomic_DNA"/>
</dbReference>
<dbReference type="InterPro" id="IPR000305">
    <property type="entry name" value="GIY-YIG_endonuc"/>
</dbReference>
<keyword evidence="4" id="KW-1185">Reference proteome</keyword>
<evidence type="ECO:0000259" key="2">
    <source>
        <dbReference type="PROSITE" id="PS50158"/>
    </source>
</evidence>
<evidence type="ECO:0000313" key="4">
    <source>
        <dbReference type="Proteomes" id="UP000198406"/>
    </source>
</evidence>
<keyword evidence="1" id="KW-0862">Zinc</keyword>
<evidence type="ECO:0000313" key="3">
    <source>
        <dbReference type="EMBL" id="GAX29029.1"/>
    </source>
</evidence>
<gene>
    <name evidence="3" type="ORF">FisN_7Hu379</name>
</gene>
<dbReference type="GO" id="GO:0003676">
    <property type="term" value="F:nucleic acid binding"/>
    <property type="evidence" value="ECO:0007669"/>
    <property type="project" value="InterPro"/>
</dbReference>
<dbReference type="PANTHER" id="PTHR40389:SF3">
    <property type="entry name" value="IGE-BINDING PROTEIN"/>
    <property type="match status" value="1"/>
</dbReference>
<dbReference type="AlphaFoldDB" id="A0A1Z5KRW7"/>
<accession>A0A1Z5KRW7</accession>
<sequence length="386" mass="43221">MILSNQFIYVLALQNSKYYVGCTNDVARRFQEHQNGQGSAWTRLYPPLQIQQQYAVPPDKHPGLEEDAQVKSMMLQHGIDHVRGGSYSNVHLTSTQTAMLEKTIRHAESVCFRCGQQNHFANQCDSQTMVGSLSTTKTFHVHGASHNRLVQDQTLRHCERCGRNNHTADRCFATFDVRGVRIATQHHRAVSEPQEQMVCERCGRNTHTVDQCFALSDIHGVLLRDEQRGSTSVKPSNEDLSKCSCERCGRNTHDTNDCKAILDLNGSLLVSDTLRSVKVNSGDPRRRPTCERCGRNTHAAKQCHSVFDINGILIDDPSSRTAVTSLENSYEPMTTTFPIETDDDASRYIPVQLCYKLLTTGKCFCQLGCGFNSLKSLTTSSESRTS</sequence>
<keyword evidence="1" id="KW-0863">Zinc-finger</keyword>
<dbReference type="PANTHER" id="PTHR40389">
    <property type="entry name" value="ENDOGENOUS RETROVIRUS GROUP K MEMBER 24 GAG POLYPROTEIN-RELATED"/>
    <property type="match status" value="1"/>
</dbReference>
<protein>
    <recommendedName>
        <fullName evidence="2">CCHC-type domain-containing protein</fullName>
    </recommendedName>
</protein>
<dbReference type="Pfam" id="PF00098">
    <property type="entry name" value="zf-CCHC"/>
    <property type="match status" value="1"/>
</dbReference>
<keyword evidence="1" id="KW-0479">Metal-binding</keyword>
<dbReference type="GO" id="GO:0008270">
    <property type="term" value="F:zinc ion binding"/>
    <property type="evidence" value="ECO:0007669"/>
    <property type="project" value="UniProtKB-KW"/>
</dbReference>
<evidence type="ECO:0000256" key="1">
    <source>
        <dbReference type="PROSITE-ProRule" id="PRU00047"/>
    </source>
</evidence>
<comment type="caution">
    <text evidence="3">The sequence shown here is derived from an EMBL/GenBank/DDBJ whole genome shotgun (WGS) entry which is preliminary data.</text>
</comment>
<reference evidence="3 4" key="1">
    <citation type="journal article" date="2015" name="Plant Cell">
        <title>Oil accumulation by the oleaginous diatom Fistulifera solaris as revealed by the genome and transcriptome.</title>
        <authorList>
            <person name="Tanaka T."/>
            <person name="Maeda Y."/>
            <person name="Veluchamy A."/>
            <person name="Tanaka M."/>
            <person name="Abida H."/>
            <person name="Marechal E."/>
            <person name="Bowler C."/>
            <person name="Muto M."/>
            <person name="Sunaga Y."/>
            <person name="Tanaka M."/>
            <person name="Yoshino T."/>
            <person name="Taniguchi T."/>
            <person name="Fukuda Y."/>
            <person name="Nemoto M."/>
            <person name="Matsumoto M."/>
            <person name="Wong P.S."/>
            <person name="Aburatani S."/>
            <person name="Fujibuchi W."/>
        </authorList>
    </citation>
    <scope>NUCLEOTIDE SEQUENCE [LARGE SCALE GENOMIC DNA]</scope>
    <source>
        <strain evidence="3 4">JPCC DA0580</strain>
    </source>
</reference>
<dbReference type="InterPro" id="IPR050195">
    <property type="entry name" value="Primate_lentivir_Gag_pol-like"/>
</dbReference>
<dbReference type="OrthoDB" id="48474at2759"/>
<dbReference type="InParanoid" id="A0A1Z5KRW7"/>
<dbReference type="Gene3D" id="3.40.1440.10">
    <property type="entry name" value="GIY-YIG endonuclease"/>
    <property type="match status" value="1"/>
</dbReference>
<dbReference type="Gene3D" id="4.10.60.10">
    <property type="entry name" value="Zinc finger, CCHC-type"/>
    <property type="match status" value="2"/>
</dbReference>
<proteinExistence type="predicted"/>
<dbReference type="SUPFAM" id="SSF82771">
    <property type="entry name" value="GIY-YIG endonuclease"/>
    <property type="match status" value="1"/>
</dbReference>
<organism evidence="3 4">
    <name type="scientific">Fistulifera solaris</name>
    <name type="common">Oleaginous diatom</name>
    <dbReference type="NCBI Taxonomy" id="1519565"/>
    <lineage>
        <taxon>Eukaryota</taxon>
        <taxon>Sar</taxon>
        <taxon>Stramenopiles</taxon>
        <taxon>Ochrophyta</taxon>
        <taxon>Bacillariophyta</taxon>
        <taxon>Bacillariophyceae</taxon>
        <taxon>Bacillariophycidae</taxon>
        <taxon>Naviculales</taxon>
        <taxon>Naviculaceae</taxon>
        <taxon>Fistulifera</taxon>
    </lineage>
</organism>
<feature type="domain" description="CCHC-type" evidence="2">
    <location>
        <begin position="111"/>
        <end position="124"/>
    </location>
</feature>
<dbReference type="Pfam" id="PF01541">
    <property type="entry name" value="GIY-YIG"/>
    <property type="match status" value="1"/>
</dbReference>
<dbReference type="InterPro" id="IPR001878">
    <property type="entry name" value="Znf_CCHC"/>
</dbReference>
<name>A0A1Z5KRW7_FISSO</name>
<dbReference type="PROSITE" id="PS50158">
    <property type="entry name" value="ZF_CCHC"/>
    <property type="match status" value="1"/>
</dbReference>
<dbReference type="SMART" id="SM00343">
    <property type="entry name" value="ZnF_C2HC"/>
    <property type="match status" value="5"/>
</dbReference>
<dbReference type="Pfam" id="PF14787">
    <property type="entry name" value="zf-CCHC_5"/>
    <property type="match status" value="1"/>
</dbReference>